<comment type="similarity">
    <text evidence="1">Belongs to the LysR transcriptional regulatory family.</text>
</comment>
<evidence type="ECO:0000313" key="7">
    <source>
        <dbReference type="Proteomes" id="UP000072741"/>
    </source>
</evidence>
<dbReference type="PROSITE" id="PS50931">
    <property type="entry name" value="HTH_LYSR"/>
    <property type="match status" value="1"/>
</dbReference>
<dbReference type="PANTHER" id="PTHR30419:SF2">
    <property type="entry name" value="LYSR FAMILY TRANSCRIPTIONAL REGULATOR"/>
    <property type="match status" value="1"/>
</dbReference>
<dbReference type="EMBL" id="LDSL01000030">
    <property type="protein sequence ID" value="KTT25980.1"/>
    <property type="molecule type" value="Genomic_DNA"/>
</dbReference>
<reference evidence="6 7" key="1">
    <citation type="journal article" date="2016" name="Front. Microbiol.">
        <title>Genomic Resource of Rice Seed Associated Bacteria.</title>
        <authorList>
            <person name="Midha S."/>
            <person name="Bansal K."/>
            <person name="Sharma S."/>
            <person name="Kumar N."/>
            <person name="Patil P.P."/>
            <person name="Chaudhry V."/>
            <person name="Patil P.B."/>
        </authorList>
    </citation>
    <scope>NUCLEOTIDE SEQUENCE [LARGE SCALE GENOMIC DNA]</scope>
    <source>
        <strain evidence="6 7">NS331</strain>
    </source>
</reference>
<evidence type="ECO:0000256" key="2">
    <source>
        <dbReference type="ARBA" id="ARBA00023015"/>
    </source>
</evidence>
<dbReference type="Pfam" id="PF03466">
    <property type="entry name" value="LysR_substrate"/>
    <property type="match status" value="1"/>
</dbReference>
<keyword evidence="4" id="KW-0804">Transcription</keyword>
<organism evidence="6 7">
    <name type="scientific">Pseudacidovorax intermedius</name>
    <dbReference type="NCBI Taxonomy" id="433924"/>
    <lineage>
        <taxon>Bacteria</taxon>
        <taxon>Pseudomonadati</taxon>
        <taxon>Pseudomonadota</taxon>
        <taxon>Betaproteobacteria</taxon>
        <taxon>Burkholderiales</taxon>
        <taxon>Comamonadaceae</taxon>
        <taxon>Pseudacidovorax</taxon>
    </lineage>
</organism>
<sequence length="314" mass="33134">MPPRPATAASSMPEGLHLDLATLRVVVTAAELGSISAASDRLNLAIAAASARISALEESVGLRIFERSSRGVRLTPAGQMLVRRGRELLADADRLSLDLHDHARGLQGHVRLAANTSALVEVMPAHLQHMARAHPLIRIDVEEHGSLDIPMLLLEGRADLGIVHMAHAPHGIALTDCFVDTLVLVVPQGHALAARDSAALADALDEDFISLGDGTALSSRLAAAASVAGRLLKIRMQMRSFDVVCRMVAGGLGVAVLPREAVAPQLASLPIRAVPLTDAWAVRSHRIAVREGVELAPPARTLFDVLAGHAPRLA</sequence>
<dbReference type="InterPro" id="IPR005119">
    <property type="entry name" value="LysR_subst-bd"/>
</dbReference>
<dbReference type="GO" id="GO:0003700">
    <property type="term" value="F:DNA-binding transcription factor activity"/>
    <property type="evidence" value="ECO:0007669"/>
    <property type="project" value="InterPro"/>
</dbReference>
<dbReference type="Proteomes" id="UP000072741">
    <property type="component" value="Unassembled WGS sequence"/>
</dbReference>
<gene>
    <name evidence="6" type="ORF">NS331_04530</name>
</gene>
<keyword evidence="2" id="KW-0805">Transcription regulation</keyword>
<dbReference type="Gene3D" id="3.40.190.10">
    <property type="entry name" value="Periplasmic binding protein-like II"/>
    <property type="match status" value="2"/>
</dbReference>
<dbReference type="Pfam" id="PF00126">
    <property type="entry name" value="HTH_1"/>
    <property type="match status" value="1"/>
</dbReference>
<name>A0A147H7Q6_9BURK</name>
<dbReference type="OrthoDB" id="9785974at2"/>
<proteinExistence type="inferred from homology"/>
<dbReference type="InterPro" id="IPR000847">
    <property type="entry name" value="LysR_HTH_N"/>
</dbReference>
<evidence type="ECO:0000256" key="1">
    <source>
        <dbReference type="ARBA" id="ARBA00009437"/>
    </source>
</evidence>
<dbReference type="InterPro" id="IPR036388">
    <property type="entry name" value="WH-like_DNA-bd_sf"/>
</dbReference>
<dbReference type="InterPro" id="IPR050950">
    <property type="entry name" value="HTH-type_LysR_regulators"/>
</dbReference>
<keyword evidence="7" id="KW-1185">Reference proteome</keyword>
<feature type="domain" description="HTH lysR-type" evidence="5">
    <location>
        <begin position="18"/>
        <end position="75"/>
    </location>
</feature>
<dbReference type="SUPFAM" id="SSF46785">
    <property type="entry name" value="Winged helix' DNA-binding domain"/>
    <property type="match status" value="1"/>
</dbReference>
<dbReference type="InterPro" id="IPR036390">
    <property type="entry name" value="WH_DNA-bd_sf"/>
</dbReference>
<dbReference type="GO" id="GO:0003677">
    <property type="term" value="F:DNA binding"/>
    <property type="evidence" value="ECO:0007669"/>
    <property type="project" value="UniProtKB-KW"/>
</dbReference>
<evidence type="ECO:0000256" key="4">
    <source>
        <dbReference type="ARBA" id="ARBA00023163"/>
    </source>
</evidence>
<dbReference type="GO" id="GO:0005829">
    <property type="term" value="C:cytosol"/>
    <property type="evidence" value="ECO:0007669"/>
    <property type="project" value="TreeGrafter"/>
</dbReference>
<evidence type="ECO:0000256" key="3">
    <source>
        <dbReference type="ARBA" id="ARBA00023125"/>
    </source>
</evidence>
<dbReference type="SUPFAM" id="SSF53850">
    <property type="entry name" value="Periplasmic binding protein-like II"/>
    <property type="match status" value="1"/>
</dbReference>
<evidence type="ECO:0000259" key="5">
    <source>
        <dbReference type="PROSITE" id="PS50931"/>
    </source>
</evidence>
<accession>A0A147H7Q6</accession>
<comment type="caution">
    <text evidence="6">The sequence shown here is derived from an EMBL/GenBank/DDBJ whole genome shotgun (WGS) entry which is preliminary data.</text>
</comment>
<protein>
    <recommendedName>
        <fullName evidence="5">HTH lysR-type domain-containing protein</fullName>
    </recommendedName>
</protein>
<keyword evidence="3" id="KW-0238">DNA-binding</keyword>
<dbReference type="FunFam" id="1.10.10.10:FF:000001">
    <property type="entry name" value="LysR family transcriptional regulator"/>
    <property type="match status" value="1"/>
</dbReference>
<dbReference type="AlphaFoldDB" id="A0A147H7Q6"/>
<dbReference type="Gene3D" id="1.10.10.10">
    <property type="entry name" value="Winged helix-like DNA-binding domain superfamily/Winged helix DNA-binding domain"/>
    <property type="match status" value="1"/>
</dbReference>
<evidence type="ECO:0000313" key="6">
    <source>
        <dbReference type="EMBL" id="KTT25980.1"/>
    </source>
</evidence>
<dbReference type="PANTHER" id="PTHR30419">
    <property type="entry name" value="HTH-TYPE TRANSCRIPTIONAL REGULATOR YBHD"/>
    <property type="match status" value="1"/>
</dbReference>